<feature type="domain" description="PXA" evidence="1">
    <location>
        <begin position="50"/>
        <end position="85"/>
    </location>
</feature>
<name>A0A0B6Y4R4_9EUPU</name>
<dbReference type="InterPro" id="IPR003114">
    <property type="entry name" value="Phox_assoc"/>
</dbReference>
<evidence type="ECO:0000313" key="2">
    <source>
        <dbReference type="EMBL" id="CEK51144.1"/>
    </source>
</evidence>
<dbReference type="AlphaFoldDB" id="A0A0B6Y4R4"/>
<dbReference type="Pfam" id="PF02194">
    <property type="entry name" value="PXA"/>
    <property type="match status" value="1"/>
</dbReference>
<evidence type="ECO:0000259" key="1">
    <source>
        <dbReference type="PROSITE" id="PS51207"/>
    </source>
</evidence>
<organism evidence="2">
    <name type="scientific">Arion vulgaris</name>
    <dbReference type="NCBI Taxonomy" id="1028688"/>
    <lineage>
        <taxon>Eukaryota</taxon>
        <taxon>Metazoa</taxon>
        <taxon>Spiralia</taxon>
        <taxon>Lophotrochozoa</taxon>
        <taxon>Mollusca</taxon>
        <taxon>Gastropoda</taxon>
        <taxon>Heterobranchia</taxon>
        <taxon>Euthyneura</taxon>
        <taxon>Panpulmonata</taxon>
        <taxon>Eupulmonata</taxon>
        <taxon>Stylommatophora</taxon>
        <taxon>Helicina</taxon>
        <taxon>Arionoidea</taxon>
        <taxon>Arionidae</taxon>
        <taxon>Arion</taxon>
    </lineage>
</organism>
<dbReference type="EMBL" id="HACG01004279">
    <property type="protein sequence ID" value="CEK51144.1"/>
    <property type="molecule type" value="Transcribed_RNA"/>
</dbReference>
<protein>
    <recommendedName>
        <fullName evidence="1">PXA domain-containing protein</fullName>
    </recommendedName>
</protein>
<accession>A0A0B6Y4R4</accession>
<dbReference type="PROSITE" id="PS51207">
    <property type="entry name" value="PXA"/>
    <property type="match status" value="1"/>
</dbReference>
<feature type="non-terminal residue" evidence="2">
    <location>
        <position position="1"/>
    </location>
</feature>
<reference evidence="2" key="1">
    <citation type="submission" date="2014-12" db="EMBL/GenBank/DDBJ databases">
        <title>Insight into the proteome of Arion vulgaris.</title>
        <authorList>
            <person name="Aradska J."/>
            <person name="Bulat T."/>
            <person name="Smidak R."/>
            <person name="Sarate P."/>
            <person name="Gangsoo J."/>
            <person name="Sialana F."/>
            <person name="Bilban M."/>
            <person name="Lubec G."/>
        </authorList>
    </citation>
    <scope>NUCLEOTIDE SEQUENCE</scope>
    <source>
        <tissue evidence="2">Skin</tissue>
    </source>
</reference>
<sequence>CALPIWSLVCGKNYKPSIIHSDKNTINIIIQKMKELEASNTEQPRKVVISRSLDNSLQEVLDLIIRHLILTWYEPITKDKTFLKQ</sequence>
<proteinExistence type="predicted"/>
<feature type="non-terminal residue" evidence="2">
    <location>
        <position position="85"/>
    </location>
</feature>
<gene>
    <name evidence="2" type="primary">ORF12622</name>
</gene>